<evidence type="ECO:0000256" key="2">
    <source>
        <dbReference type="SAM" id="MobiDB-lite"/>
    </source>
</evidence>
<feature type="region of interest" description="Disordered" evidence="2">
    <location>
        <begin position="346"/>
        <end position="377"/>
    </location>
</feature>
<dbReference type="PANTHER" id="PTHR35385:SF2">
    <property type="entry name" value="PROTEIN B, PUTATIVE-RELATED"/>
    <property type="match status" value="1"/>
</dbReference>
<sequence>MYLIECRYFVKIGPTKHDDKPAPGAVKKTLKPKPKNLPRARTSARTSSAVNIEKFSDSKLYERAVKLELVRKTPCTPTTDPPKSQSVIKTPNPTSVNTSATPKPTSETGKPAPETSPKEPHIEEAAGLVPNWVPPPVNMSEDENNSDFVLGYQKMEEGNSESLFGWLYRLTIQIRDLSTYLQSCFYIQIHFVHNHRINVAEAFSYLRMNVETRETFQKYFEDGLSPSEAKSFHRSCLVAATPVEQACLLAVEKRTDTTFTVASSEDSNLLYTVDITIEQCDCPAGAGGQFCKHLCAVYNTGVNLLTTPHLLFSDRIELANLALGKNFDSTFFMGMKETNSEMIQSPSCDNQEFEQPMQSKLDGNNVPTEEGLPADNSSGDIAEEFNAELISLKENLKKLHIFAESHPSIFMLKNIKNLNAKLNGIESEQGFYEICSAIKNIRPGRRIKVQPTSIARRKKRELHAGTRAMQAGRPANSELRTKVNKKKRALSANILLNTTNAKSHGSAH</sequence>
<dbReference type="EMBL" id="OV121133">
    <property type="protein sequence ID" value="CAH0551179.1"/>
    <property type="molecule type" value="Genomic_DNA"/>
</dbReference>
<evidence type="ECO:0000256" key="1">
    <source>
        <dbReference type="PROSITE-ProRule" id="PRU00325"/>
    </source>
</evidence>
<dbReference type="InterPro" id="IPR007527">
    <property type="entry name" value="Znf_SWIM"/>
</dbReference>
<feature type="compositionally biased region" description="Polar residues" evidence="2">
    <location>
        <begin position="83"/>
        <end position="108"/>
    </location>
</feature>
<keyword evidence="1" id="KW-0863">Zinc-finger</keyword>
<evidence type="ECO:0000313" key="5">
    <source>
        <dbReference type="Proteomes" id="UP001154078"/>
    </source>
</evidence>
<feature type="region of interest" description="Disordered" evidence="2">
    <location>
        <begin position="72"/>
        <end position="120"/>
    </location>
</feature>
<feature type="compositionally biased region" description="Low complexity" evidence="2">
    <location>
        <begin position="73"/>
        <end position="82"/>
    </location>
</feature>
<evidence type="ECO:0000313" key="4">
    <source>
        <dbReference type="EMBL" id="CAH0551179.1"/>
    </source>
</evidence>
<keyword evidence="1" id="KW-0479">Metal-binding</keyword>
<protein>
    <recommendedName>
        <fullName evidence="3">SWIM-type domain-containing protein</fullName>
    </recommendedName>
</protein>
<feature type="region of interest" description="Disordered" evidence="2">
    <location>
        <begin position="16"/>
        <end position="45"/>
    </location>
</feature>
<keyword evidence="5" id="KW-1185">Reference proteome</keyword>
<dbReference type="AlphaFoldDB" id="A0A9P0AYI9"/>
<keyword evidence="1" id="KW-0862">Zinc</keyword>
<feature type="compositionally biased region" description="Polar residues" evidence="2">
    <location>
        <begin position="356"/>
        <end position="367"/>
    </location>
</feature>
<accession>A0A9P0AYI9</accession>
<dbReference type="GO" id="GO:0008270">
    <property type="term" value="F:zinc ion binding"/>
    <property type="evidence" value="ECO:0007669"/>
    <property type="project" value="UniProtKB-KW"/>
</dbReference>
<proteinExistence type="predicted"/>
<feature type="domain" description="SWIM-type" evidence="3">
    <location>
        <begin position="271"/>
        <end position="302"/>
    </location>
</feature>
<gene>
    <name evidence="4" type="ORF">MELIAE_LOCUS3847</name>
</gene>
<evidence type="ECO:0000259" key="3">
    <source>
        <dbReference type="PROSITE" id="PS50966"/>
    </source>
</evidence>
<feature type="compositionally biased region" description="Basic residues" evidence="2">
    <location>
        <begin position="28"/>
        <end position="38"/>
    </location>
</feature>
<dbReference type="OrthoDB" id="6780088at2759"/>
<dbReference type="Proteomes" id="UP001154078">
    <property type="component" value="Chromosome 2"/>
</dbReference>
<dbReference type="PROSITE" id="PS50966">
    <property type="entry name" value="ZF_SWIM"/>
    <property type="match status" value="1"/>
</dbReference>
<reference evidence="4" key="1">
    <citation type="submission" date="2021-12" db="EMBL/GenBank/DDBJ databases">
        <authorList>
            <person name="King R."/>
        </authorList>
    </citation>
    <scope>NUCLEOTIDE SEQUENCE</scope>
</reference>
<feature type="region of interest" description="Disordered" evidence="2">
    <location>
        <begin position="463"/>
        <end position="483"/>
    </location>
</feature>
<organism evidence="4 5">
    <name type="scientific">Brassicogethes aeneus</name>
    <name type="common">Rape pollen beetle</name>
    <name type="synonym">Meligethes aeneus</name>
    <dbReference type="NCBI Taxonomy" id="1431903"/>
    <lineage>
        <taxon>Eukaryota</taxon>
        <taxon>Metazoa</taxon>
        <taxon>Ecdysozoa</taxon>
        <taxon>Arthropoda</taxon>
        <taxon>Hexapoda</taxon>
        <taxon>Insecta</taxon>
        <taxon>Pterygota</taxon>
        <taxon>Neoptera</taxon>
        <taxon>Endopterygota</taxon>
        <taxon>Coleoptera</taxon>
        <taxon>Polyphaga</taxon>
        <taxon>Cucujiformia</taxon>
        <taxon>Nitidulidae</taxon>
        <taxon>Meligethinae</taxon>
        <taxon>Brassicogethes</taxon>
    </lineage>
</organism>
<dbReference type="PANTHER" id="PTHR35385">
    <property type="entry name" value="PROTEIN B, PUTATIVE-RELATED-RELATED"/>
    <property type="match status" value="1"/>
</dbReference>
<name>A0A9P0AYI9_BRAAE</name>